<evidence type="ECO:0000256" key="3">
    <source>
        <dbReference type="ARBA" id="ARBA00022475"/>
    </source>
</evidence>
<reference evidence="13" key="2">
    <citation type="submission" date="2025-08" db="UniProtKB">
        <authorList>
            <consortium name="Ensembl"/>
        </authorList>
    </citation>
    <scope>IDENTIFICATION</scope>
</reference>
<evidence type="ECO:0000256" key="4">
    <source>
        <dbReference type="ARBA" id="ARBA00022606"/>
    </source>
</evidence>
<comment type="subcellular location">
    <subcellularLocation>
        <location evidence="2">Cell membrane</location>
        <topology evidence="2">Multi-pass membrane protein</topology>
    </subcellularLocation>
</comment>
<dbReference type="RefSeq" id="XP_027396075.1">
    <property type="nucleotide sequence ID" value="XM_027540274.1"/>
</dbReference>
<dbReference type="Proteomes" id="UP000429181">
    <property type="component" value="Chromosome 4"/>
</dbReference>
<sequence>MEKNQTMVTEFILLGFCLGPRIHLFPFGLFSLFYVLTLLGNGVILGLTSLDPRLHTPMYFFLSHLAIADMAYACSMVPQMLVNLLSPAKPISFAGCITQTFLFLSFAHTECLLLVVMSYDWCVAICHPLRYSVIVSCRVGISLVGTSWACGSLLALVHVGLVLRLPYCGPHEINYFFCEILSVLKLACADTKLNQLVIFAASVFVFVGPLCLLLGSYAHILAAILRIQSAEGCRKAFSTCASHLCMVGLFFGSAIIMSMAPKSLHPEKQQKNLFLFYSLLNPMMNLLIYSLRNKEVKGALRRALFKESHF</sequence>
<evidence type="ECO:0000256" key="7">
    <source>
        <dbReference type="ARBA" id="ARBA00022989"/>
    </source>
</evidence>
<organism evidence="13 14">
    <name type="scientific">Bos indicus x Bos taurus</name>
    <name type="common">Hybrid cattle</name>
    <dbReference type="NCBI Taxonomy" id="30522"/>
    <lineage>
        <taxon>Eukaryota</taxon>
        <taxon>Metazoa</taxon>
        <taxon>Chordata</taxon>
        <taxon>Craniata</taxon>
        <taxon>Vertebrata</taxon>
        <taxon>Euteleostomi</taxon>
        <taxon>Mammalia</taxon>
        <taxon>Eutheria</taxon>
        <taxon>Laurasiatheria</taxon>
        <taxon>Artiodactyla</taxon>
        <taxon>Ruminantia</taxon>
        <taxon>Pecora</taxon>
        <taxon>Bovidae</taxon>
        <taxon>Bovinae</taxon>
        <taxon>Bos</taxon>
    </lineage>
</organism>
<dbReference type="AlphaFoldDB" id="A0A4W2FIJ9"/>
<dbReference type="Pfam" id="PF13853">
    <property type="entry name" value="7tm_4"/>
    <property type="match status" value="1"/>
</dbReference>
<accession>A0A4W2FIJ9</accession>
<feature type="transmembrane region" description="Helical" evidence="11">
    <location>
        <begin position="272"/>
        <end position="291"/>
    </location>
</feature>
<dbReference type="PRINTS" id="PR00245">
    <property type="entry name" value="OLFACTORYR"/>
</dbReference>
<feature type="transmembrane region" description="Helical" evidence="11">
    <location>
        <begin position="101"/>
        <end position="119"/>
    </location>
</feature>
<dbReference type="SUPFAM" id="SSF81321">
    <property type="entry name" value="Family A G protein-coupled receptor-like"/>
    <property type="match status" value="1"/>
</dbReference>
<feature type="transmembrane region" description="Helical" evidence="11">
    <location>
        <begin position="196"/>
        <end position="224"/>
    </location>
</feature>
<dbReference type="PROSITE" id="PS50262">
    <property type="entry name" value="G_PROTEIN_RECEP_F1_2"/>
    <property type="match status" value="1"/>
</dbReference>
<keyword evidence="9 11" id="KW-0472">Membrane</keyword>
<dbReference type="GO" id="GO:0004984">
    <property type="term" value="F:olfactory receptor activity"/>
    <property type="evidence" value="ECO:0007669"/>
    <property type="project" value="InterPro"/>
</dbReference>
<feature type="transmembrane region" description="Helical" evidence="11">
    <location>
        <begin position="131"/>
        <end position="157"/>
    </location>
</feature>
<keyword evidence="8" id="KW-0297">G-protein coupled receptor</keyword>
<evidence type="ECO:0000313" key="13">
    <source>
        <dbReference type="Ensembl" id="ENSBIXP00005005205.1"/>
    </source>
</evidence>
<name>A0A4W2FIJ9_BOBOX</name>
<dbReference type="GeneTree" id="ENSGT00940000153255"/>
<dbReference type="InterPro" id="IPR000276">
    <property type="entry name" value="GPCR_Rhodpsn"/>
</dbReference>
<keyword evidence="8" id="KW-0675">Receptor</keyword>
<keyword evidence="3" id="KW-1003">Cell membrane</keyword>
<feature type="transmembrane region" description="Helical" evidence="11">
    <location>
        <begin position="236"/>
        <end position="260"/>
    </location>
</feature>
<evidence type="ECO:0000256" key="2">
    <source>
        <dbReference type="ARBA" id="ARBA00004651"/>
    </source>
</evidence>
<proteinExistence type="predicted"/>
<feature type="transmembrane region" description="Helical" evidence="11">
    <location>
        <begin position="24"/>
        <end position="47"/>
    </location>
</feature>
<evidence type="ECO:0000256" key="11">
    <source>
        <dbReference type="SAM" id="Phobius"/>
    </source>
</evidence>
<dbReference type="Gene3D" id="1.20.1070.10">
    <property type="entry name" value="Rhodopsin 7-helix transmembrane proteins"/>
    <property type="match status" value="1"/>
</dbReference>
<protein>
    <submittedName>
        <fullName evidence="13">Olfactory receptor 2A1/2A42-like</fullName>
    </submittedName>
</protein>
<comment type="function">
    <text evidence="1">Putative odorant or sperm cell receptor.</text>
</comment>
<keyword evidence="7 11" id="KW-1133">Transmembrane helix</keyword>
<evidence type="ECO:0000256" key="5">
    <source>
        <dbReference type="ARBA" id="ARBA00022692"/>
    </source>
</evidence>
<dbReference type="InterPro" id="IPR017452">
    <property type="entry name" value="GPCR_Rhodpsn_7TM"/>
</dbReference>
<dbReference type="PRINTS" id="PR00237">
    <property type="entry name" value="GPCRRHODOPSN"/>
</dbReference>
<evidence type="ECO:0000256" key="9">
    <source>
        <dbReference type="ARBA" id="ARBA00023136"/>
    </source>
</evidence>
<dbReference type="PANTHER" id="PTHR26453">
    <property type="entry name" value="OLFACTORY RECEPTOR"/>
    <property type="match status" value="1"/>
</dbReference>
<keyword evidence="4" id="KW-0716">Sensory transduction</keyword>
<evidence type="ECO:0000256" key="1">
    <source>
        <dbReference type="ARBA" id="ARBA00003929"/>
    </source>
</evidence>
<keyword evidence="10" id="KW-0807">Transducer</keyword>
<dbReference type="InterPro" id="IPR000725">
    <property type="entry name" value="Olfact_rcpt"/>
</dbReference>
<dbReference type="FunFam" id="1.20.1070.10:FF:000008">
    <property type="entry name" value="Olfactory receptor"/>
    <property type="match status" value="1"/>
</dbReference>
<evidence type="ECO:0000259" key="12">
    <source>
        <dbReference type="PROSITE" id="PS50262"/>
    </source>
</evidence>
<keyword evidence="6" id="KW-0552">Olfaction</keyword>
<feature type="domain" description="G-protein coupled receptors family 1 profile" evidence="12">
    <location>
        <begin position="40"/>
        <end position="289"/>
    </location>
</feature>
<evidence type="ECO:0000256" key="8">
    <source>
        <dbReference type="ARBA" id="ARBA00023040"/>
    </source>
</evidence>
<evidence type="ECO:0000313" key="14">
    <source>
        <dbReference type="Proteomes" id="UP000429181"/>
    </source>
</evidence>
<dbReference type="GO" id="GO:0004930">
    <property type="term" value="F:G protein-coupled receptor activity"/>
    <property type="evidence" value="ECO:0007669"/>
    <property type="project" value="UniProtKB-KW"/>
</dbReference>
<evidence type="ECO:0000256" key="10">
    <source>
        <dbReference type="ARBA" id="ARBA00023224"/>
    </source>
</evidence>
<reference evidence="13 14" key="1">
    <citation type="submission" date="2018-11" db="EMBL/GenBank/DDBJ databases">
        <title>Haplotype-resolved cattle genomes.</title>
        <authorList>
            <person name="Low W.Y."/>
            <person name="Tearle R."/>
            <person name="Bickhart D.M."/>
            <person name="Rosen B.D."/>
            <person name="Koren S."/>
            <person name="Rhie A."/>
            <person name="Hiendleder S."/>
            <person name="Phillippy A.M."/>
            <person name="Smith T.P.L."/>
            <person name="Williams J.L."/>
        </authorList>
    </citation>
    <scope>NUCLEOTIDE SEQUENCE [LARGE SCALE GENOMIC DNA]</scope>
</reference>
<dbReference type="Ensembl" id="ENSBIXT00005006816.1">
    <property type="protein sequence ID" value="ENSBIXP00005005205.1"/>
    <property type="gene ID" value="ENSBIXG00005010959.1"/>
</dbReference>
<keyword evidence="5 11" id="KW-0812">Transmembrane</keyword>
<evidence type="ECO:0000256" key="6">
    <source>
        <dbReference type="ARBA" id="ARBA00022725"/>
    </source>
</evidence>
<dbReference type="GeneID" id="113891791"/>
<dbReference type="GO" id="GO:0005886">
    <property type="term" value="C:plasma membrane"/>
    <property type="evidence" value="ECO:0007669"/>
    <property type="project" value="UniProtKB-SubCell"/>
</dbReference>
<feature type="transmembrane region" description="Helical" evidence="11">
    <location>
        <begin position="59"/>
        <end position="81"/>
    </location>
</feature>
<gene>
    <name evidence="13" type="primary">LOC113891791</name>
</gene>